<keyword evidence="1" id="KW-0808">Transferase</keyword>
<evidence type="ECO:0000259" key="3">
    <source>
        <dbReference type="Pfam" id="PF08541"/>
    </source>
</evidence>
<sequence length="310" mass="34120">MRNIRIAGYGKYAPENTMEFHGECRYRANGSETQLDMAVKAARRALAIAKMQIEEIDCIVSASAVMMQPIPCNAALIHEQLAKGRNIPAMDINSTCTSFVTALDMMSYLIAAGRYRNVLIVSSDIASEGLNEAQQESYELFSDGAAAFVISRTENEKQGVMDSIIRTYSEGAHSTEIRGGGTLHSAMKYRTEDRADYCFDMKGKSILSLSAKKLPELFREFEEKSGISCSEVDIIVPHQASKALPFIMSRLGIPAEKYVDRVRQYGNMVSASIPYVLCALLEEGRIKEGDRVLLCGTAAGLTCNLLLLQL</sequence>
<dbReference type="Gene3D" id="3.40.47.10">
    <property type="match status" value="1"/>
</dbReference>
<dbReference type="CDD" id="cd00830">
    <property type="entry name" value="KAS_III"/>
    <property type="match status" value="1"/>
</dbReference>
<feature type="domain" description="Beta-ketoacyl-[acyl-carrier-protein] synthase III N-terminal" evidence="4">
    <location>
        <begin position="90"/>
        <end position="167"/>
    </location>
</feature>
<evidence type="ECO:0000259" key="4">
    <source>
        <dbReference type="Pfam" id="PF08545"/>
    </source>
</evidence>
<evidence type="ECO:0000313" key="6">
    <source>
        <dbReference type="Proteomes" id="UP000018466"/>
    </source>
</evidence>
<dbReference type="GO" id="GO:0004315">
    <property type="term" value="F:3-oxoacyl-[acyl-carrier-protein] synthase activity"/>
    <property type="evidence" value="ECO:0007669"/>
    <property type="project" value="InterPro"/>
</dbReference>
<dbReference type="GO" id="GO:0044550">
    <property type="term" value="P:secondary metabolite biosynthetic process"/>
    <property type="evidence" value="ECO:0007669"/>
    <property type="project" value="TreeGrafter"/>
</dbReference>
<dbReference type="AlphaFoldDB" id="A0AA36Y4M9"/>
<evidence type="ECO:0000256" key="1">
    <source>
        <dbReference type="ARBA" id="ARBA00022679"/>
    </source>
</evidence>
<reference evidence="5 6" key="1">
    <citation type="submission" date="2011-10" db="EMBL/GenBank/DDBJ databases">
        <title>The Genome Sequence of Lachnospiraceae bacterium ACC2.</title>
        <authorList>
            <consortium name="The Broad Institute Genome Sequencing Platform"/>
            <person name="Earl A."/>
            <person name="Ward D."/>
            <person name="Feldgarden M."/>
            <person name="Gevers D."/>
            <person name="Sizova M."/>
            <person name="Hazen A."/>
            <person name="Epstein S."/>
            <person name="Young S.K."/>
            <person name="Zeng Q."/>
            <person name="Gargeya S."/>
            <person name="Fitzgerald M."/>
            <person name="Haas B."/>
            <person name="Abouelleil A."/>
            <person name="Alvarado L."/>
            <person name="Arachchi H.M."/>
            <person name="Berlin A."/>
            <person name="Brown A."/>
            <person name="Chapman S.B."/>
            <person name="Chen Z."/>
            <person name="Dunbar C."/>
            <person name="Freedman E."/>
            <person name="Gearin G."/>
            <person name="Goldberg J."/>
            <person name="Griggs A."/>
            <person name="Gujja S."/>
            <person name="Heiman D."/>
            <person name="Howarth C."/>
            <person name="Larson L."/>
            <person name="Lui A."/>
            <person name="MacDonald P.J.P."/>
            <person name="Montmayeur A."/>
            <person name="Murphy C."/>
            <person name="Neiman D."/>
            <person name="Pearson M."/>
            <person name="Priest M."/>
            <person name="Roberts A."/>
            <person name="Saif S."/>
            <person name="Shea T."/>
            <person name="Shenoy N."/>
            <person name="Sisk P."/>
            <person name="Stolte C."/>
            <person name="Sykes S."/>
            <person name="Wortman J."/>
            <person name="Nusbaum C."/>
            <person name="Birren B."/>
        </authorList>
    </citation>
    <scope>NUCLEOTIDE SEQUENCE [LARGE SCALE GENOMIC DNA]</scope>
    <source>
        <strain evidence="5 6">ACC2</strain>
    </source>
</reference>
<dbReference type="InterPro" id="IPR016039">
    <property type="entry name" value="Thiolase-like"/>
</dbReference>
<dbReference type="EMBL" id="AGEL01000007">
    <property type="protein sequence ID" value="EHO16672.1"/>
    <property type="molecule type" value="Genomic_DNA"/>
</dbReference>
<comment type="caution">
    <text evidence="5">The sequence shown here is derived from an EMBL/GenBank/DDBJ whole genome shotgun (WGS) entry which is preliminary data.</text>
</comment>
<accession>A0AA36Y4M9</accession>
<gene>
    <name evidence="5" type="ORF">HMPREF9623_01371</name>
</gene>
<dbReference type="GO" id="GO:0006633">
    <property type="term" value="P:fatty acid biosynthetic process"/>
    <property type="evidence" value="ECO:0007669"/>
    <property type="project" value="InterPro"/>
</dbReference>
<feature type="domain" description="Beta-ketoacyl-[acyl-carrier-protein] synthase III C-terminal" evidence="3">
    <location>
        <begin position="223"/>
        <end position="309"/>
    </location>
</feature>
<dbReference type="Pfam" id="PF08541">
    <property type="entry name" value="ACP_syn_III_C"/>
    <property type="match status" value="1"/>
</dbReference>
<dbReference type="PANTHER" id="PTHR34069">
    <property type="entry name" value="3-OXOACYL-[ACYL-CARRIER-PROTEIN] SYNTHASE 3"/>
    <property type="match status" value="1"/>
</dbReference>
<dbReference type="GeneID" id="86941118"/>
<dbReference type="Pfam" id="PF08545">
    <property type="entry name" value="ACP_syn_III"/>
    <property type="match status" value="1"/>
</dbReference>
<evidence type="ECO:0000256" key="2">
    <source>
        <dbReference type="ARBA" id="ARBA00023315"/>
    </source>
</evidence>
<proteinExistence type="predicted"/>
<evidence type="ECO:0000313" key="5">
    <source>
        <dbReference type="EMBL" id="EHO16672.1"/>
    </source>
</evidence>
<dbReference type="PANTHER" id="PTHR34069:SF2">
    <property type="entry name" value="BETA-KETOACYL-[ACYL-CARRIER-PROTEIN] SYNTHASE III"/>
    <property type="match status" value="1"/>
</dbReference>
<protein>
    <submittedName>
        <fullName evidence="5">3-oxoacyl-[acyl-carrier-protein] synthase 3</fullName>
    </submittedName>
</protein>
<dbReference type="SUPFAM" id="SSF53901">
    <property type="entry name" value="Thiolase-like"/>
    <property type="match status" value="1"/>
</dbReference>
<keyword evidence="6" id="KW-1185">Reference proteome</keyword>
<dbReference type="RefSeq" id="WP_009533203.1">
    <property type="nucleotide sequence ID" value="NZ_CAUOLT010000041.1"/>
</dbReference>
<organism evidence="5 6">
    <name type="scientific">Stomatobaculum longum</name>
    <dbReference type="NCBI Taxonomy" id="796942"/>
    <lineage>
        <taxon>Bacteria</taxon>
        <taxon>Bacillati</taxon>
        <taxon>Bacillota</taxon>
        <taxon>Clostridia</taxon>
        <taxon>Lachnospirales</taxon>
        <taxon>Lachnospiraceae</taxon>
        <taxon>Stomatobaculum</taxon>
    </lineage>
</organism>
<name>A0AA36Y4M9_9FIRM</name>
<keyword evidence="2" id="KW-0012">Acyltransferase</keyword>
<dbReference type="InterPro" id="IPR013751">
    <property type="entry name" value="ACP_syn_III_N"/>
</dbReference>
<dbReference type="Proteomes" id="UP000018466">
    <property type="component" value="Unassembled WGS sequence"/>
</dbReference>
<dbReference type="InterPro" id="IPR013747">
    <property type="entry name" value="ACP_syn_III_C"/>
</dbReference>